<accession>A0A1Z5KU34</accession>
<feature type="compositionally biased region" description="Polar residues" evidence="1">
    <location>
        <begin position="210"/>
        <end position="219"/>
    </location>
</feature>
<evidence type="ECO:0000313" key="2">
    <source>
        <dbReference type="EMBL" id="GAX29498.1"/>
    </source>
</evidence>
<dbReference type="AlphaFoldDB" id="A0A1Z5KU34"/>
<evidence type="ECO:0000313" key="3">
    <source>
        <dbReference type="Proteomes" id="UP000198406"/>
    </source>
</evidence>
<protein>
    <submittedName>
        <fullName evidence="2">Uncharacterized protein</fullName>
    </submittedName>
</protein>
<dbReference type="EMBL" id="BDSP01000290">
    <property type="protein sequence ID" value="GAX29498.1"/>
    <property type="molecule type" value="Genomic_DNA"/>
</dbReference>
<comment type="caution">
    <text evidence="2">The sequence shown here is derived from an EMBL/GenBank/DDBJ whole genome shotgun (WGS) entry which is preliminary data.</text>
</comment>
<feature type="region of interest" description="Disordered" evidence="1">
    <location>
        <begin position="206"/>
        <end position="237"/>
    </location>
</feature>
<dbReference type="OrthoDB" id="46377at2759"/>
<sequence>MNRPLYTSSLMRSDLEQAAHMEKERENVAERIIEEAANFLHHADRTLNEIESNGKLGEAIMRTTESLADAVGHVATQLNNQTDDERKLLAQACLQDMRQHHSLLLEVDGVDGREMDTEMTPQWNKMSEVTESDITKAIHAAASLLKDVEGTLRAIERDEAEELADVALTVAQIFIASLQSFVSTVTPADLMMRQPIEGSSNIEFLDETDASPSSTSSGQKTHDGKPQAKQTKRRKDRMKVLWPPLGPAVASTLQWGTDAAKDRPLLAVALGMTLWPVAAMTALIGCPIILVDGLVQHVYSNFEDAPLMVGLERVVAQLYHTTRLMHISNKLLRRQAQRLLLRQLERHGGVGTILQNVGGFALDRVTHPVETVEMAWNSVVWGADSLVKLWNELNDHERHPAVQDLQ</sequence>
<gene>
    <name evidence="2" type="ORF">FisN_3Hh015</name>
</gene>
<dbReference type="Proteomes" id="UP000198406">
    <property type="component" value="Unassembled WGS sequence"/>
</dbReference>
<evidence type="ECO:0000256" key="1">
    <source>
        <dbReference type="SAM" id="MobiDB-lite"/>
    </source>
</evidence>
<keyword evidence="3" id="KW-1185">Reference proteome</keyword>
<proteinExistence type="predicted"/>
<reference evidence="2 3" key="1">
    <citation type="journal article" date="2015" name="Plant Cell">
        <title>Oil accumulation by the oleaginous diatom Fistulifera solaris as revealed by the genome and transcriptome.</title>
        <authorList>
            <person name="Tanaka T."/>
            <person name="Maeda Y."/>
            <person name="Veluchamy A."/>
            <person name="Tanaka M."/>
            <person name="Abida H."/>
            <person name="Marechal E."/>
            <person name="Bowler C."/>
            <person name="Muto M."/>
            <person name="Sunaga Y."/>
            <person name="Tanaka M."/>
            <person name="Yoshino T."/>
            <person name="Taniguchi T."/>
            <person name="Fukuda Y."/>
            <person name="Nemoto M."/>
            <person name="Matsumoto M."/>
            <person name="Wong P.S."/>
            <person name="Aburatani S."/>
            <person name="Fujibuchi W."/>
        </authorList>
    </citation>
    <scope>NUCLEOTIDE SEQUENCE [LARGE SCALE GENOMIC DNA]</scope>
    <source>
        <strain evidence="2 3">JPCC DA0580</strain>
    </source>
</reference>
<dbReference type="InParanoid" id="A0A1Z5KU34"/>
<organism evidence="2 3">
    <name type="scientific">Fistulifera solaris</name>
    <name type="common">Oleaginous diatom</name>
    <dbReference type="NCBI Taxonomy" id="1519565"/>
    <lineage>
        <taxon>Eukaryota</taxon>
        <taxon>Sar</taxon>
        <taxon>Stramenopiles</taxon>
        <taxon>Ochrophyta</taxon>
        <taxon>Bacillariophyta</taxon>
        <taxon>Bacillariophyceae</taxon>
        <taxon>Bacillariophycidae</taxon>
        <taxon>Naviculales</taxon>
        <taxon>Naviculaceae</taxon>
        <taxon>Fistulifera</taxon>
    </lineage>
</organism>
<name>A0A1Z5KU34_FISSO</name>